<evidence type="ECO:0000313" key="2">
    <source>
        <dbReference type="EMBL" id="KAF2743341.1"/>
    </source>
</evidence>
<proteinExistence type="predicted"/>
<reference evidence="2" key="1">
    <citation type="journal article" date="2020" name="Stud. Mycol.">
        <title>101 Dothideomycetes genomes: a test case for predicting lifestyles and emergence of pathogens.</title>
        <authorList>
            <person name="Haridas S."/>
            <person name="Albert R."/>
            <person name="Binder M."/>
            <person name="Bloem J."/>
            <person name="Labutti K."/>
            <person name="Salamov A."/>
            <person name="Andreopoulos B."/>
            <person name="Baker S."/>
            <person name="Barry K."/>
            <person name="Bills G."/>
            <person name="Bluhm B."/>
            <person name="Cannon C."/>
            <person name="Castanera R."/>
            <person name="Culley D."/>
            <person name="Daum C."/>
            <person name="Ezra D."/>
            <person name="Gonzalez J."/>
            <person name="Henrissat B."/>
            <person name="Kuo A."/>
            <person name="Liang C."/>
            <person name="Lipzen A."/>
            <person name="Lutzoni F."/>
            <person name="Magnuson J."/>
            <person name="Mondo S."/>
            <person name="Nolan M."/>
            <person name="Ohm R."/>
            <person name="Pangilinan J."/>
            <person name="Park H.-J."/>
            <person name="Ramirez L."/>
            <person name="Alfaro M."/>
            <person name="Sun H."/>
            <person name="Tritt A."/>
            <person name="Yoshinaga Y."/>
            <person name="Zwiers L.-H."/>
            <person name="Turgeon B."/>
            <person name="Goodwin S."/>
            <person name="Spatafora J."/>
            <person name="Crous P."/>
            <person name="Grigoriev I."/>
        </authorList>
    </citation>
    <scope>NUCLEOTIDE SEQUENCE</scope>
    <source>
        <strain evidence="2">CBS 119925</strain>
    </source>
</reference>
<evidence type="ECO:0008006" key="4">
    <source>
        <dbReference type="Google" id="ProtNLM"/>
    </source>
</evidence>
<evidence type="ECO:0000256" key="1">
    <source>
        <dbReference type="SAM" id="SignalP"/>
    </source>
</evidence>
<keyword evidence="3" id="KW-1185">Reference proteome</keyword>
<dbReference type="EMBL" id="MU006598">
    <property type="protein sequence ID" value="KAF2743341.1"/>
    <property type="molecule type" value="Genomic_DNA"/>
</dbReference>
<keyword evidence="1" id="KW-0732">Signal</keyword>
<gene>
    <name evidence="2" type="ORF">M011DRAFT_480909</name>
</gene>
<dbReference type="Proteomes" id="UP000799440">
    <property type="component" value="Unassembled WGS sequence"/>
</dbReference>
<organism evidence="2 3">
    <name type="scientific">Sporormia fimetaria CBS 119925</name>
    <dbReference type="NCBI Taxonomy" id="1340428"/>
    <lineage>
        <taxon>Eukaryota</taxon>
        <taxon>Fungi</taxon>
        <taxon>Dikarya</taxon>
        <taxon>Ascomycota</taxon>
        <taxon>Pezizomycotina</taxon>
        <taxon>Dothideomycetes</taxon>
        <taxon>Pleosporomycetidae</taxon>
        <taxon>Pleosporales</taxon>
        <taxon>Sporormiaceae</taxon>
        <taxon>Sporormia</taxon>
    </lineage>
</organism>
<feature type="signal peptide" evidence="1">
    <location>
        <begin position="1"/>
        <end position="19"/>
    </location>
</feature>
<evidence type="ECO:0000313" key="3">
    <source>
        <dbReference type="Proteomes" id="UP000799440"/>
    </source>
</evidence>
<protein>
    <recommendedName>
        <fullName evidence="4">Fungal calcium binding protein domain-containing protein</fullName>
    </recommendedName>
</protein>
<sequence length="124" mass="13058">MRFSAVAAVACMFAASVVALPIGTDDVVVGPGETETCIASASGSIADSACYKKREVDDVVPVVEEEEADKCLALASASIVDSACYKLLKRMEEDKAKREPPKQCKPPQVAKRGADTVIVDSACY</sequence>
<dbReference type="AlphaFoldDB" id="A0A6A6V1Z8"/>
<feature type="chain" id="PRO_5025439755" description="Fungal calcium binding protein domain-containing protein" evidence="1">
    <location>
        <begin position="20"/>
        <end position="124"/>
    </location>
</feature>
<name>A0A6A6V1Z8_9PLEO</name>
<accession>A0A6A6V1Z8</accession>